<dbReference type="Pfam" id="PF00150">
    <property type="entry name" value="Cellulase"/>
    <property type="match status" value="1"/>
</dbReference>
<evidence type="ECO:0000313" key="6">
    <source>
        <dbReference type="EMBL" id="KAK6530213.1"/>
    </source>
</evidence>
<dbReference type="InterPro" id="IPR013780">
    <property type="entry name" value="Glyco_hydro_b"/>
</dbReference>
<dbReference type="EMBL" id="JAVHJO010000013">
    <property type="protein sequence ID" value="KAK6530213.1"/>
    <property type="molecule type" value="Genomic_DNA"/>
</dbReference>
<dbReference type="InterPro" id="IPR001547">
    <property type="entry name" value="Glyco_hydro_5"/>
</dbReference>
<reference evidence="6 7" key="1">
    <citation type="submission" date="2019-10" db="EMBL/GenBank/DDBJ databases">
        <authorList>
            <person name="Palmer J.M."/>
        </authorList>
    </citation>
    <scope>NUCLEOTIDE SEQUENCE [LARGE SCALE GENOMIC DNA]</scope>
    <source>
        <strain evidence="6 7">TWF694</strain>
    </source>
</reference>
<proteinExistence type="inferred from homology"/>
<evidence type="ECO:0000256" key="2">
    <source>
        <dbReference type="ARBA" id="ARBA00022801"/>
    </source>
</evidence>
<protein>
    <recommendedName>
        <fullName evidence="8">Glycoside hydrolase family 5 protein</fullName>
    </recommendedName>
</protein>
<evidence type="ECO:0000256" key="1">
    <source>
        <dbReference type="ARBA" id="ARBA00005641"/>
    </source>
</evidence>
<name>A0AAV9WYM1_9PEZI</name>
<evidence type="ECO:0000313" key="7">
    <source>
        <dbReference type="Proteomes" id="UP001365542"/>
    </source>
</evidence>
<keyword evidence="3" id="KW-0326">Glycosidase</keyword>
<dbReference type="Gene3D" id="2.60.40.1180">
    <property type="entry name" value="Golgi alpha-mannosidase II"/>
    <property type="match status" value="1"/>
</dbReference>
<keyword evidence="2" id="KW-0378">Hydrolase</keyword>
<dbReference type="AlphaFoldDB" id="A0AAV9WYM1"/>
<dbReference type="SUPFAM" id="SSF51445">
    <property type="entry name" value="(Trans)glycosidases"/>
    <property type="match status" value="1"/>
</dbReference>
<dbReference type="Gene3D" id="3.20.20.80">
    <property type="entry name" value="Glycosidases"/>
    <property type="match status" value="2"/>
</dbReference>
<comment type="caution">
    <text evidence="6">The sequence shown here is derived from an EMBL/GenBank/DDBJ whole genome shotgun (WGS) entry which is preliminary data.</text>
</comment>
<accession>A0AAV9WYM1</accession>
<dbReference type="GO" id="GO:0004553">
    <property type="term" value="F:hydrolase activity, hydrolyzing O-glycosyl compounds"/>
    <property type="evidence" value="ECO:0007669"/>
    <property type="project" value="InterPro"/>
</dbReference>
<evidence type="ECO:0000259" key="4">
    <source>
        <dbReference type="Pfam" id="PF00150"/>
    </source>
</evidence>
<dbReference type="PANTHER" id="PTHR31308:SF3">
    <property type="entry name" value="ENDOGLYCOCERAMIDASE"/>
    <property type="match status" value="1"/>
</dbReference>
<dbReference type="PANTHER" id="PTHR31308">
    <property type="match status" value="1"/>
</dbReference>
<evidence type="ECO:0008006" key="8">
    <source>
        <dbReference type="Google" id="ProtNLM"/>
    </source>
</evidence>
<evidence type="ECO:0000256" key="3">
    <source>
        <dbReference type="ARBA" id="ARBA00023295"/>
    </source>
</evidence>
<keyword evidence="7" id="KW-1185">Reference proteome</keyword>
<comment type="similarity">
    <text evidence="1">Belongs to the glycosyl hydrolase 5 (cellulase A) family.</text>
</comment>
<dbReference type="GO" id="GO:0000272">
    <property type="term" value="P:polysaccharide catabolic process"/>
    <property type="evidence" value="ECO:0007669"/>
    <property type="project" value="InterPro"/>
</dbReference>
<dbReference type="InterPro" id="IPR017853">
    <property type="entry name" value="GH"/>
</dbReference>
<feature type="domain" description="Glycoside hydrolase family 5 C-terminal" evidence="5">
    <location>
        <begin position="667"/>
        <end position="722"/>
    </location>
</feature>
<dbReference type="InterPro" id="IPR041036">
    <property type="entry name" value="GH5_C"/>
</dbReference>
<evidence type="ECO:0000259" key="5">
    <source>
        <dbReference type="Pfam" id="PF18564"/>
    </source>
</evidence>
<organism evidence="6 7">
    <name type="scientific">Orbilia ellipsospora</name>
    <dbReference type="NCBI Taxonomy" id="2528407"/>
    <lineage>
        <taxon>Eukaryota</taxon>
        <taxon>Fungi</taxon>
        <taxon>Dikarya</taxon>
        <taxon>Ascomycota</taxon>
        <taxon>Pezizomycotina</taxon>
        <taxon>Orbiliomycetes</taxon>
        <taxon>Orbiliales</taxon>
        <taxon>Orbiliaceae</taxon>
        <taxon>Orbilia</taxon>
    </lineage>
</organism>
<dbReference type="InterPro" id="IPR052066">
    <property type="entry name" value="Glycosphingolipid_Hydrolases"/>
</dbReference>
<sequence>MDESFISAPVCRAGPTRKLHSHPRLDSFQDEHGRHVLLRGLNVEATGKSPASAPVVGTPEFYDIDKINFVGRPFRTIDNADEWFKRMAKWGVNIVRFIVVWEALEPKSLGQYDEEYINYVVAVVEKAREHGVTVFVDGHQDTWSRFTGGSGAPQWTFRLAGLDPEKFNETLAAALYSPEDPDTPEEERYYKSPSDRLWPTNYAKFAVLTMFTLFFGGEKWAPNCVTPQGENVGTVLRRAYCNAFAHLAARLKHFDNVIGFDPMNEPTPGYLGLPALTGFDESVYLHLGLMPNALQGMALAGGATVNDVYTYRRSWPGPSVRPLHPEVRLNSEKHKCWVGPDIWKDLGVYKLSEKGNPQCGEKGYTYFKFEPETGEPVNFERDYYVPFIRQYQAAIKKAIAGGQAADWIFVEPIPNLDPPSFTPQATLPTRASFSSTTGLSDEIAAHDNLVYAPHWYDVRALYEKALWYHVNFNVTELAKGSREMGAVTFLGKSGLLDNYTAQFATRVEQLAIFRPANPDTQDLDIAVNKIKNTPTPLLIGETGIPFDMNNQSAYEDGNMHKQLVMMNAICGAMERLMMNWTLWTLSLEADCLRNSDGTLGAPFACGEGWNSEDLSLVSRDPAMTEVPFDPSRPNPAPPVNDDGHILTRGRLFGDLYKGCRATGAWVRPYAPKTAGDPKVAGFEAPKAMYKMTYVASNGDTDISRTTEIFVPVYHYMRREVTLIWSVNKESSDVVLEGKTHVFSAADDAPFSYKSDAGYVELEYDIKQQMLKIRHEKKAAGCLMTVELKAELEPNTAPWWGWRWMRVFFSSFL</sequence>
<gene>
    <name evidence="6" type="ORF">TWF694_003577</name>
</gene>
<dbReference type="GO" id="GO:1901136">
    <property type="term" value="P:carbohydrate derivative catabolic process"/>
    <property type="evidence" value="ECO:0007669"/>
    <property type="project" value="UniProtKB-ARBA"/>
</dbReference>
<dbReference type="Pfam" id="PF18564">
    <property type="entry name" value="Glyco_hydro_5_C"/>
    <property type="match status" value="1"/>
</dbReference>
<dbReference type="Proteomes" id="UP001365542">
    <property type="component" value="Unassembled WGS sequence"/>
</dbReference>
<feature type="domain" description="Glycoside hydrolase family 5" evidence="4">
    <location>
        <begin position="77"/>
        <end position="268"/>
    </location>
</feature>
<dbReference type="GO" id="GO:0016042">
    <property type="term" value="P:lipid catabolic process"/>
    <property type="evidence" value="ECO:0007669"/>
    <property type="project" value="UniProtKB-ARBA"/>
</dbReference>